<reference evidence="2 3" key="2">
    <citation type="submission" date="2020-03" db="EMBL/GenBank/DDBJ databases">
        <authorList>
            <person name="Ichikawa N."/>
            <person name="Kimura A."/>
            <person name="Kitahashi Y."/>
            <person name="Uohara A."/>
        </authorList>
    </citation>
    <scope>NUCLEOTIDE SEQUENCE [LARGE SCALE GENOMIC DNA]</scope>
    <source>
        <strain evidence="2 3">NBRC 105367</strain>
    </source>
</reference>
<dbReference type="KEGG" id="psuu:Psuf_012690"/>
<reference evidence="2 3" key="1">
    <citation type="submission" date="2020-03" db="EMBL/GenBank/DDBJ databases">
        <title>Whole genome shotgun sequence of Phytohabitans suffuscus NBRC 105367.</title>
        <authorList>
            <person name="Komaki H."/>
            <person name="Tamura T."/>
        </authorList>
    </citation>
    <scope>NUCLEOTIDE SEQUENCE [LARGE SCALE GENOMIC DNA]</scope>
    <source>
        <strain evidence="2 3">NBRC 105367</strain>
    </source>
</reference>
<keyword evidence="3" id="KW-1185">Reference proteome</keyword>
<evidence type="ECO:0000313" key="2">
    <source>
        <dbReference type="EMBL" id="BCB83956.1"/>
    </source>
</evidence>
<sequence>MRRSPGSPSHKATAPPYPDGRSLRLPRPSHTRPLPAHAPASTDPTRAARPDPCCQTRAALRDSACAARPRAVLQDPGRPEPTNQIRGSGLHDADSDAGQPTTAQTQHPT</sequence>
<evidence type="ECO:0000256" key="1">
    <source>
        <dbReference type="SAM" id="MobiDB-lite"/>
    </source>
</evidence>
<proteinExistence type="predicted"/>
<feature type="compositionally biased region" description="Polar residues" evidence="1">
    <location>
        <begin position="98"/>
        <end position="109"/>
    </location>
</feature>
<feature type="region of interest" description="Disordered" evidence="1">
    <location>
        <begin position="1"/>
        <end position="53"/>
    </location>
</feature>
<evidence type="ECO:0000313" key="3">
    <source>
        <dbReference type="Proteomes" id="UP000503011"/>
    </source>
</evidence>
<protein>
    <submittedName>
        <fullName evidence="2">Uncharacterized protein</fullName>
    </submittedName>
</protein>
<accession>A0A6F8YCX8</accession>
<dbReference type="EMBL" id="AP022871">
    <property type="protein sequence ID" value="BCB83956.1"/>
    <property type="molecule type" value="Genomic_DNA"/>
</dbReference>
<feature type="region of interest" description="Disordered" evidence="1">
    <location>
        <begin position="65"/>
        <end position="109"/>
    </location>
</feature>
<gene>
    <name evidence="2" type="ORF">Psuf_012690</name>
</gene>
<name>A0A6F8YCX8_9ACTN</name>
<organism evidence="2 3">
    <name type="scientific">Phytohabitans suffuscus</name>
    <dbReference type="NCBI Taxonomy" id="624315"/>
    <lineage>
        <taxon>Bacteria</taxon>
        <taxon>Bacillati</taxon>
        <taxon>Actinomycetota</taxon>
        <taxon>Actinomycetes</taxon>
        <taxon>Micromonosporales</taxon>
        <taxon>Micromonosporaceae</taxon>
    </lineage>
</organism>
<dbReference type="AlphaFoldDB" id="A0A6F8YCX8"/>
<dbReference type="Proteomes" id="UP000503011">
    <property type="component" value="Chromosome"/>
</dbReference>